<keyword evidence="3" id="KW-1185">Reference proteome</keyword>
<dbReference type="STRING" id="1122247.GCA_000379865_02335"/>
<organism evidence="2 3">
    <name type="scientific">Mycolicibacterium hassiacum (strain DSM 44199 / CIP 105218 / JCM 12690 / 3849)</name>
    <name type="common">Mycobacterium hassiacum</name>
    <dbReference type="NCBI Taxonomy" id="1122247"/>
    <lineage>
        <taxon>Bacteria</taxon>
        <taxon>Bacillati</taxon>
        <taxon>Actinomycetota</taxon>
        <taxon>Actinomycetes</taxon>
        <taxon>Mycobacteriales</taxon>
        <taxon>Mycobacteriaceae</taxon>
        <taxon>Mycolicibacterium</taxon>
    </lineage>
</organism>
<evidence type="ECO:0000256" key="1">
    <source>
        <dbReference type="SAM" id="MobiDB-lite"/>
    </source>
</evidence>
<proteinExistence type="predicted"/>
<dbReference type="PATRIC" id="fig|1122247.3.peg.4641"/>
<feature type="region of interest" description="Disordered" evidence="1">
    <location>
        <begin position="1"/>
        <end position="21"/>
    </location>
</feature>
<dbReference type="Proteomes" id="UP000006265">
    <property type="component" value="Unassembled WGS sequence"/>
</dbReference>
<comment type="caution">
    <text evidence="2">The sequence shown here is derived from an EMBL/GenBank/DDBJ whole genome shotgun (WGS) entry which is preliminary data.</text>
</comment>
<evidence type="ECO:0000313" key="2">
    <source>
        <dbReference type="EMBL" id="EKF21138.1"/>
    </source>
</evidence>
<gene>
    <name evidence="2" type="ORF">C731_4841</name>
</gene>
<accession>K5B711</accession>
<reference evidence="2 3" key="1">
    <citation type="journal article" date="2012" name="J. Bacteriol.">
        <title>Genome sequence of Mycobacterium hassiacum DSM 44199, a rare source of heat-stable mycobacterial proteins.</title>
        <authorList>
            <person name="Tiago I."/>
            <person name="Maranha A."/>
            <person name="Mendes V."/>
            <person name="Alarico S."/>
            <person name="Moynihan P.J."/>
            <person name="Clarke A.J."/>
            <person name="Macedo-Ribeiro S."/>
            <person name="Pereira P.J."/>
            <person name="Empadinhas N."/>
        </authorList>
    </citation>
    <scope>NUCLEOTIDE SEQUENCE [LARGE SCALE GENOMIC DNA]</scope>
    <source>
        <strain evidence="3">DSM 44199 / CIP 105218 / JCM 12690 / 3849</strain>
    </source>
</reference>
<dbReference type="AlphaFoldDB" id="K5B711"/>
<protein>
    <submittedName>
        <fullName evidence="2">Uncharacterized protein</fullName>
    </submittedName>
</protein>
<sequence length="47" mass="5244">MRFPGDETLEGLPADTDGVRSGRDTEFVWLGAPDGNRFEFCRVLEPS</sequence>
<evidence type="ECO:0000313" key="3">
    <source>
        <dbReference type="Proteomes" id="UP000006265"/>
    </source>
</evidence>
<name>K5B711_MYCHD</name>
<dbReference type="eggNOG" id="ENOG50328KU">
    <property type="taxonomic scope" value="Bacteria"/>
</dbReference>
<dbReference type="EMBL" id="AMRA01000156">
    <property type="protein sequence ID" value="EKF21138.1"/>
    <property type="molecule type" value="Genomic_DNA"/>
</dbReference>